<dbReference type="EMBL" id="CP042997">
    <property type="protein sequence ID" value="QEH32605.1"/>
    <property type="molecule type" value="Genomic_DNA"/>
</dbReference>
<dbReference type="OrthoDB" id="280487at2"/>
<dbReference type="InterPro" id="IPR012296">
    <property type="entry name" value="Nuclease_put_TT1808"/>
</dbReference>
<keyword evidence="3" id="KW-1185">Reference proteome</keyword>
<evidence type="ECO:0000259" key="1">
    <source>
        <dbReference type="Pfam" id="PF05685"/>
    </source>
</evidence>
<reference evidence="2 3" key="1">
    <citation type="submission" date="2019-08" db="EMBL/GenBank/DDBJ databases">
        <title>Deep-cultivation of Planctomycetes and their phenomic and genomic characterization uncovers novel biology.</title>
        <authorList>
            <person name="Wiegand S."/>
            <person name="Jogler M."/>
            <person name="Boedeker C."/>
            <person name="Pinto D."/>
            <person name="Vollmers J."/>
            <person name="Rivas-Marin E."/>
            <person name="Kohn T."/>
            <person name="Peeters S.H."/>
            <person name="Heuer A."/>
            <person name="Rast P."/>
            <person name="Oberbeckmann S."/>
            <person name="Bunk B."/>
            <person name="Jeske O."/>
            <person name="Meyerdierks A."/>
            <person name="Storesund J.E."/>
            <person name="Kallscheuer N."/>
            <person name="Luecker S."/>
            <person name="Lage O.M."/>
            <person name="Pohl T."/>
            <person name="Merkel B.J."/>
            <person name="Hornburger P."/>
            <person name="Mueller R.-W."/>
            <person name="Bruemmer F."/>
            <person name="Labrenz M."/>
            <person name="Spormann A.M."/>
            <person name="Op den Camp H."/>
            <person name="Overmann J."/>
            <person name="Amann R."/>
            <person name="Jetten M.S.M."/>
            <person name="Mascher T."/>
            <person name="Medema M.H."/>
            <person name="Devos D.P."/>
            <person name="Kaster A.-K."/>
            <person name="Ovreas L."/>
            <person name="Rohde M."/>
            <person name="Galperin M.Y."/>
            <person name="Jogler C."/>
        </authorList>
    </citation>
    <scope>NUCLEOTIDE SEQUENCE [LARGE SCALE GENOMIC DNA]</scope>
    <source>
        <strain evidence="2 3">OJF2</strain>
    </source>
</reference>
<dbReference type="PANTHER" id="PTHR34107:SF4">
    <property type="entry name" value="SLL1222 PROTEIN"/>
    <property type="match status" value="1"/>
</dbReference>
<feature type="domain" description="Putative restriction endonuclease" evidence="1">
    <location>
        <begin position="14"/>
        <end position="182"/>
    </location>
</feature>
<dbReference type="SUPFAM" id="SSF52980">
    <property type="entry name" value="Restriction endonuclease-like"/>
    <property type="match status" value="1"/>
</dbReference>
<evidence type="ECO:0000313" key="3">
    <source>
        <dbReference type="Proteomes" id="UP000324233"/>
    </source>
</evidence>
<gene>
    <name evidence="2" type="ORF">OJF2_10840</name>
</gene>
<dbReference type="InterPro" id="IPR011335">
    <property type="entry name" value="Restrct_endonuc-II-like"/>
</dbReference>
<dbReference type="Gene3D" id="3.90.1570.10">
    <property type="entry name" value="tt1808, chain A"/>
    <property type="match status" value="1"/>
</dbReference>
<dbReference type="Pfam" id="PF05685">
    <property type="entry name" value="Uma2"/>
    <property type="match status" value="1"/>
</dbReference>
<dbReference type="RefSeq" id="WP_148591912.1">
    <property type="nucleotide sequence ID" value="NZ_CP042997.1"/>
</dbReference>
<sequence>MSSATRKPAATLSDLYQAKVKSELIAGRIVHLMPTDHRPNAIGGEIFVSLRQHARATGRGEAYTENMGFTVPELSSGREPFSPDASFYDGPLPDDDMAFVAGPPTFAVEVLSKSDYGDAAEAGPAARRADSFQAGTLAVWDLDPRARCICSYQGGAPDRPVLFIEGQVADAGPAVPGWQVKVDDLFA</sequence>
<name>A0A5B9VY08_9BACT</name>
<dbReference type="PANTHER" id="PTHR34107">
    <property type="entry name" value="SLL0198 PROTEIN-RELATED"/>
    <property type="match status" value="1"/>
</dbReference>
<dbReference type="AlphaFoldDB" id="A0A5B9VY08"/>
<dbReference type="InterPro" id="IPR008538">
    <property type="entry name" value="Uma2"/>
</dbReference>
<dbReference type="Proteomes" id="UP000324233">
    <property type="component" value="Chromosome"/>
</dbReference>
<proteinExistence type="predicted"/>
<accession>A0A5B9VY08</accession>
<organism evidence="2 3">
    <name type="scientific">Aquisphaera giovannonii</name>
    <dbReference type="NCBI Taxonomy" id="406548"/>
    <lineage>
        <taxon>Bacteria</taxon>
        <taxon>Pseudomonadati</taxon>
        <taxon>Planctomycetota</taxon>
        <taxon>Planctomycetia</taxon>
        <taxon>Isosphaerales</taxon>
        <taxon>Isosphaeraceae</taxon>
        <taxon>Aquisphaera</taxon>
    </lineage>
</organism>
<evidence type="ECO:0000313" key="2">
    <source>
        <dbReference type="EMBL" id="QEH32605.1"/>
    </source>
</evidence>
<dbReference type="CDD" id="cd06260">
    <property type="entry name" value="DUF820-like"/>
    <property type="match status" value="1"/>
</dbReference>
<dbReference type="KEGG" id="agv:OJF2_10840"/>
<protein>
    <recommendedName>
        <fullName evidence="1">Putative restriction endonuclease domain-containing protein</fullName>
    </recommendedName>
</protein>